<dbReference type="SUPFAM" id="SSF53448">
    <property type="entry name" value="Nucleotide-diphospho-sugar transferases"/>
    <property type="match status" value="1"/>
</dbReference>
<dbReference type="AlphaFoldDB" id="A0A084Y5A0"/>
<gene>
    <name evidence="1" type="ORF">CAPSK01_000290</name>
</gene>
<dbReference type="InterPro" id="IPR029044">
    <property type="entry name" value="Nucleotide-diphossugar_trans"/>
</dbReference>
<proteinExistence type="predicted"/>
<dbReference type="STRING" id="1457154.CAPSK01_000290"/>
<dbReference type="Proteomes" id="UP000019812">
    <property type="component" value="Unassembled WGS sequence"/>
</dbReference>
<dbReference type="Gene3D" id="3.90.550.10">
    <property type="entry name" value="Spore Coat Polysaccharide Biosynthesis Protein SpsA, Chain A"/>
    <property type="match status" value="1"/>
</dbReference>
<comment type="caution">
    <text evidence="1">The sequence shown here is derived from an EMBL/GenBank/DDBJ whole genome shotgun (WGS) entry which is preliminary data.</text>
</comment>
<evidence type="ECO:0000313" key="2">
    <source>
        <dbReference type="Proteomes" id="UP000019812"/>
    </source>
</evidence>
<sequence length="383" mass="43569">MLVYTSVTKSYIPKARVLARSVKRFHPDWSFQLVLSDNLPTRFDLANEPFDGVLTIDQLGIPGWKSWAFGHSIVELCTAVKGIAGLLFAARPGVNKVMYLDPDIKVFNSLSPLDELLDQYEVLLTPHLLVAEEQTQAIMDNEISALKHGVYNLGFFAARAGGQGREFMDWWAKRLLLFCIDDIPGGLFTDQRWCDLAPCFFDRLHTLRDPGFNVATWNLAHRPITKDVQWTYCAGGVPLRFYHFTGYDSGAGLGMLMRYAASQRVAHELWNGYAADLKQADNSNPIYRHWRYGSFSNGELIPLQARRIYRKRGDLRAAFPDPYLAEKHDCFLSWWKANGQTASSELPAKRGFRHRIINLLPPRVAFIARQAKQRLALGRPPRP</sequence>
<name>A0A084Y5A0_9PROT</name>
<accession>A0A084Y5A0</accession>
<protein>
    <submittedName>
        <fullName evidence="1">Capsular polysaccharide biosynthesis protein</fullName>
    </submittedName>
</protein>
<dbReference type="EMBL" id="JDSS02000006">
    <property type="protein sequence ID" value="KFB69894.1"/>
    <property type="molecule type" value="Genomic_DNA"/>
</dbReference>
<evidence type="ECO:0000313" key="1">
    <source>
        <dbReference type="EMBL" id="KFB69894.1"/>
    </source>
</evidence>
<organism evidence="1 2">
    <name type="scientific">Candidatus Accumulibacter vicinus</name>
    <dbReference type="NCBI Taxonomy" id="2954382"/>
    <lineage>
        <taxon>Bacteria</taxon>
        <taxon>Pseudomonadati</taxon>
        <taxon>Pseudomonadota</taxon>
        <taxon>Betaproteobacteria</taxon>
        <taxon>Candidatus Accumulibacter</taxon>
    </lineage>
</organism>
<reference evidence="1 2" key="1">
    <citation type="submission" date="2014-07" db="EMBL/GenBank/DDBJ databases">
        <title>Expanding our view of genomic diversity in Candidatus Accumulibacter clades.</title>
        <authorList>
            <person name="Skennerton C.T."/>
            <person name="Barr J.J."/>
            <person name="Slater F.R."/>
            <person name="Bond P.L."/>
            <person name="Tyson G.W."/>
        </authorList>
    </citation>
    <scope>NUCLEOTIDE SEQUENCE [LARGE SCALE GENOMIC DNA]</scope>
    <source>
        <strain evidence="2">SK-01</strain>
    </source>
</reference>
<dbReference type="RefSeq" id="WP_273702836.1">
    <property type="nucleotide sequence ID" value="NZ_JDSS02000006.1"/>
</dbReference>